<gene>
    <name evidence="1" type="ORF">MMYC01_205312</name>
</gene>
<dbReference type="SUPFAM" id="SSF53335">
    <property type="entry name" value="S-adenosyl-L-methionine-dependent methyltransferases"/>
    <property type="match status" value="1"/>
</dbReference>
<dbReference type="EMBL" id="LCTW02000217">
    <property type="protein sequence ID" value="KXX76305.1"/>
    <property type="molecule type" value="Genomic_DNA"/>
</dbReference>
<dbReference type="OrthoDB" id="540004at2759"/>
<dbReference type="InterPro" id="IPR029063">
    <property type="entry name" value="SAM-dependent_MTases_sf"/>
</dbReference>
<keyword evidence="2" id="KW-1185">Reference proteome</keyword>
<dbReference type="PANTHER" id="PTHR43861">
    <property type="entry name" value="TRANS-ACONITATE 2-METHYLTRANSFERASE-RELATED"/>
    <property type="match status" value="1"/>
</dbReference>
<dbReference type="Pfam" id="PF13489">
    <property type="entry name" value="Methyltransf_23"/>
    <property type="match status" value="1"/>
</dbReference>
<dbReference type="Proteomes" id="UP000078237">
    <property type="component" value="Unassembled WGS sequence"/>
</dbReference>
<comment type="caution">
    <text evidence="1">The sequence shown here is derived from an EMBL/GenBank/DDBJ whole genome shotgun (WGS) entry which is preliminary data.</text>
</comment>
<reference evidence="1 2" key="1">
    <citation type="journal article" date="2016" name="Genome Announc.">
        <title>Genome Sequence of Madurella mycetomatis mm55, Isolated from a Human Mycetoma Case in Sudan.</title>
        <authorList>
            <person name="Smit S."/>
            <person name="Derks M.F."/>
            <person name="Bervoets S."/>
            <person name="Fahal A."/>
            <person name="van Leeuwen W."/>
            <person name="van Belkum A."/>
            <person name="van de Sande W.W."/>
        </authorList>
    </citation>
    <scope>NUCLEOTIDE SEQUENCE [LARGE SCALE GENOMIC DNA]</scope>
    <source>
        <strain evidence="2">mm55</strain>
    </source>
</reference>
<organism evidence="1 2">
    <name type="scientific">Madurella mycetomatis</name>
    <dbReference type="NCBI Taxonomy" id="100816"/>
    <lineage>
        <taxon>Eukaryota</taxon>
        <taxon>Fungi</taxon>
        <taxon>Dikarya</taxon>
        <taxon>Ascomycota</taxon>
        <taxon>Pezizomycotina</taxon>
        <taxon>Sordariomycetes</taxon>
        <taxon>Sordariomycetidae</taxon>
        <taxon>Sordariales</taxon>
        <taxon>Sordariales incertae sedis</taxon>
        <taxon>Madurella</taxon>
    </lineage>
</organism>
<evidence type="ECO:0000313" key="1">
    <source>
        <dbReference type="EMBL" id="KXX76305.1"/>
    </source>
</evidence>
<proteinExistence type="predicted"/>
<accession>A0A175VYF0</accession>
<protein>
    <submittedName>
        <fullName evidence="1">NADH dehydrogenase [ubiquinone] 1 alpha subcomplex assembly factor 5</fullName>
    </submittedName>
</protein>
<dbReference type="CDD" id="cd02440">
    <property type="entry name" value="AdoMet_MTases"/>
    <property type="match status" value="1"/>
</dbReference>
<evidence type="ECO:0000313" key="2">
    <source>
        <dbReference type="Proteomes" id="UP000078237"/>
    </source>
</evidence>
<sequence>MGIESDTRFWNRAAESYSKSAVSDETAYQCTLDETRKLLKPSDSILELGCGTGTTALHLADAVRRYLATDLSPEMIKIAETKHTARNGGPVPGLSFRTATAESLEDSPNSELEGNLLHFDAILGFNYLHLVHDLPATLRRVHALLADGGLFISKTPCVGEMNIVLRLGLPVMQFVSKAPHVIVFREAELGEQIRAAGFEILRTEMHATKGNDHRPYIIARKK</sequence>
<dbReference type="Gene3D" id="3.40.50.150">
    <property type="entry name" value="Vaccinia Virus protein VP39"/>
    <property type="match status" value="1"/>
</dbReference>
<name>A0A175VYF0_9PEZI</name>
<dbReference type="AlphaFoldDB" id="A0A175VYF0"/>
<dbReference type="STRING" id="100816.A0A175VYF0"/>
<dbReference type="VEuPathDB" id="FungiDB:MMYC01_205312"/>